<gene>
    <name evidence="1" type="ORF">CSSPJE1EN2_LOCUS10912</name>
</gene>
<proteinExistence type="predicted"/>
<protein>
    <submittedName>
        <fullName evidence="1">Uncharacterized protein</fullName>
    </submittedName>
</protein>
<sequence>MVTINYDLKLEYEARMLEKEASEKELAEEPSIHSLLTARSEANAEEIRRAEVRWRPKNEKDERMRREECACQVRVKGFYRLQTSPFPTER</sequence>
<evidence type="ECO:0000313" key="2">
    <source>
        <dbReference type="Proteomes" id="UP001497522"/>
    </source>
</evidence>
<reference evidence="1" key="1">
    <citation type="submission" date="2024-03" db="EMBL/GenBank/DDBJ databases">
        <authorList>
            <consortium name="ELIXIR-Norway"/>
            <consortium name="Elixir Norway"/>
        </authorList>
    </citation>
    <scope>NUCLEOTIDE SEQUENCE</scope>
</reference>
<evidence type="ECO:0000313" key="1">
    <source>
        <dbReference type="EMBL" id="CAK9867917.1"/>
    </source>
</evidence>
<name>A0ABP1AZS1_9BRYO</name>
<organism evidence="1 2">
    <name type="scientific">Sphagnum jensenii</name>
    <dbReference type="NCBI Taxonomy" id="128206"/>
    <lineage>
        <taxon>Eukaryota</taxon>
        <taxon>Viridiplantae</taxon>
        <taxon>Streptophyta</taxon>
        <taxon>Embryophyta</taxon>
        <taxon>Bryophyta</taxon>
        <taxon>Sphagnophytina</taxon>
        <taxon>Sphagnopsida</taxon>
        <taxon>Sphagnales</taxon>
        <taxon>Sphagnaceae</taxon>
        <taxon>Sphagnum</taxon>
    </lineage>
</organism>
<keyword evidence="2" id="KW-1185">Reference proteome</keyword>
<accession>A0ABP1AZS1</accession>
<dbReference type="EMBL" id="OZ023718">
    <property type="protein sequence ID" value="CAK9867917.1"/>
    <property type="molecule type" value="Genomic_DNA"/>
</dbReference>
<dbReference type="Proteomes" id="UP001497522">
    <property type="component" value="Chromosome 17"/>
</dbReference>